<dbReference type="EMBL" id="RWIU01000002">
    <property type="protein sequence ID" value="RSK44459.1"/>
    <property type="molecule type" value="Genomic_DNA"/>
</dbReference>
<evidence type="ECO:0000256" key="5">
    <source>
        <dbReference type="ARBA" id="ARBA00022692"/>
    </source>
</evidence>
<dbReference type="GO" id="GO:0015562">
    <property type="term" value="F:efflux transmembrane transporter activity"/>
    <property type="evidence" value="ECO:0007669"/>
    <property type="project" value="InterPro"/>
</dbReference>
<dbReference type="OrthoDB" id="940457at2"/>
<dbReference type="Proteomes" id="UP000270291">
    <property type="component" value="Unassembled WGS sequence"/>
</dbReference>
<comment type="caution">
    <text evidence="8">The sequence shown here is derived from an EMBL/GenBank/DDBJ whole genome shotgun (WGS) entry which is preliminary data.</text>
</comment>
<gene>
    <name evidence="8" type="ORF">EI293_08005</name>
</gene>
<dbReference type="InterPro" id="IPR051906">
    <property type="entry name" value="TolC-like"/>
</dbReference>
<evidence type="ECO:0000256" key="6">
    <source>
        <dbReference type="ARBA" id="ARBA00023136"/>
    </source>
</evidence>
<dbReference type="AlphaFoldDB" id="A0A3R9ND44"/>
<dbReference type="GO" id="GO:0015288">
    <property type="term" value="F:porin activity"/>
    <property type="evidence" value="ECO:0007669"/>
    <property type="project" value="TreeGrafter"/>
</dbReference>
<evidence type="ECO:0000313" key="9">
    <source>
        <dbReference type="Proteomes" id="UP000270291"/>
    </source>
</evidence>
<dbReference type="PANTHER" id="PTHR30026">
    <property type="entry name" value="OUTER MEMBRANE PROTEIN TOLC"/>
    <property type="match status" value="1"/>
</dbReference>
<evidence type="ECO:0000256" key="3">
    <source>
        <dbReference type="ARBA" id="ARBA00022448"/>
    </source>
</evidence>
<dbReference type="GO" id="GO:0009279">
    <property type="term" value="C:cell outer membrane"/>
    <property type="evidence" value="ECO:0007669"/>
    <property type="project" value="UniProtKB-SubCell"/>
</dbReference>
<protein>
    <submittedName>
        <fullName evidence="8">TolC family protein</fullName>
    </submittedName>
</protein>
<comment type="similarity">
    <text evidence="2">Belongs to the outer membrane factor (OMF) (TC 1.B.17) family.</text>
</comment>
<dbReference type="PANTHER" id="PTHR30026:SF20">
    <property type="entry name" value="OUTER MEMBRANE PROTEIN TOLC"/>
    <property type="match status" value="1"/>
</dbReference>
<evidence type="ECO:0000256" key="4">
    <source>
        <dbReference type="ARBA" id="ARBA00022452"/>
    </source>
</evidence>
<comment type="subcellular location">
    <subcellularLocation>
        <location evidence="1">Cell outer membrane</location>
    </subcellularLocation>
</comment>
<dbReference type="InterPro" id="IPR003423">
    <property type="entry name" value="OMP_efflux"/>
</dbReference>
<evidence type="ECO:0000256" key="1">
    <source>
        <dbReference type="ARBA" id="ARBA00004442"/>
    </source>
</evidence>
<dbReference type="GO" id="GO:1990281">
    <property type="term" value="C:efflux pump complex"/>
    <property type="evidence" value="ECO:0007669"/>
    <property type="project" value="TreeGrafter"/>
</dbReference>
<keyword evidence="9" id="KW-1185">Reference proteome</keyword>
<keyword evidence="6" id="KW-0472">Membrane</keyword>
<organism evidence="8 9">
    <name type="scientific">Hymenobacter perfusus</name>
    <dbReference type="NCBI Taxonomy" id="1236770"/>
    <lineage>
        <taxon>Bacteria</taxon>
        <taxon>Pseudomonadati</taxon>
        <taxon>Bacteroidota</taxon>
        <taxon>Cytophagia</taxon>
        <taxon>Cytophagales</taxon>
        <taxon>Hymenobacteraceae</taxon>
        <taxon>Hymenobacter</taxon>
    </lineage>
</organism>
<evidence type="ECO:0000256" key="7">
    <source>
        <dbReference type="ARBA" id="ARBA00023237"/>
    </source>
</evidence>
<keyword evidence="4" id="KW-1134">Transmembrane beta strand</keyword>
<accession>A0A3R9ND44</accession>
<evidence type="ECO:0000313" key="8">
    <source>
        <dbReference type="EMBL" id="RSK44459.1"/>
    </source>
</evidence>
<keyword evidence="3" id="KW-0813">Transport</keyword>
<evidence type="ECO:0000256" key="2">
    <source>
        <dbReference type="ARBA" id="ARBA00007613"/>
    </source>
</evidence>
<dbReference type="Gene3D" id="1.20.1600.10">
    <property type="entry name" value="Outer membrane efflux proteins (OEP)"/>
    <property type="match status" value="1"/>
</dbReference>
<proteinExistence type="inferred from homology"/>
<dbReference type="SUPFAM" id="SSF56954">
    <property type="entry name" value="Outer membrane efflux proteins (OEP)"/>
    <property type="match status" value="1"/>
</dbReference>
<name>A0A3R9ND44_9BACT</name>
<dbReference type="Pfam" id="PF02321">
    <property type="entry name" value="OEP"/>
    <property type="match status" value="2"/>
</dbReference>
<keyword evidence="7" id="KW-0998">Cell outer membrane</keyword>
<sequence length="527" mass="58608">MPQLFSVLAAWVVETQYFASPVRTAGNTPARTTSPKQHQHAPRREVSRLYIGLLLLLTTPALAQNQPPAVSLAQVIELALSQSAVAQQAATSRDQSYWQWRGYQANYRPQLGLQGTLPGFSRAVTPVVQPDGTTDFRAVRINNSNLALTLTQNIGRTGGQVFVASELQRFDDFNGGLKRYNNQPVAIGLTQPLGSFNNLKWARRLEPLRYQESQRLYVEERETIAQRVTELYFDVLQQQVNAEVASQNVQANEELLRIGQERYQLGRLSQSDVLRLELNLLNARQAVAQGQLDAQNAAVELQMYTGLPAEQLRLAVPEAAPRLAVPAGRALAEAQQHRSVVLAFRRRLLEAERTVALARGSTGFQATLAANLGYVNQASNLWDTYAALQNQQQVRLTFALPLVDWGRQKSIIKTAELTRRQVQTDVAQEEASFALSVEVQAAQLSTLAGQLALTARADTLAQQRYAIAQATYKVGRISLTDLTIASAEKDQARRTYILALRAAWVAHYRLRALTLYDFERQQPLAAQ</sequence>
<reference evidence="8 9" key="1">
    <citation type="submission" date="2018-12" db="EMBL/GenBank/DDBJ databases">
        <authorList>
            <person name="Feng G."/>
            <person name="Zhu H."/>
        </authorList>
    </citation>
    <scope>NUCLEOTIDE SEQUENCE [LARGE SCALE GENOMIC DNA]</scope>
    <source>
        <strain evidence="8 9">LMG 26000</strain>
    </source>
</reference>
<keyword evidence="5" id="KW-0812">Transmembrane</keyword>